<dbReference type="PANTHER" id="PTHR30055">
    <property type="entry name" value="HTH-TYPE TRANSCRIPTIONAL REGULATOR RUTR"/>
    <property type="match status" value="1"/>
</dbReference>
<reference evidence="4 5" key="1">
    <citation type="journal article" date="2015" name="Genome Announc.">
        <title>Expanding the biotechnology potential of lactobacilli through comparative genomics of 213 strains and associated genera.</title>
        <authorList>
            <person name="Sun Z."/>
            <person name="Harris H.M."/>
            <person name="McCann A."/>
            <person name="Guo C."/>
            <person name="Argimon S."/>
            <person name="Zhang W."/>
            <person name="Yang X."/>
            <person name="Jeffery I.B."/>
            <person name="Cooney J.C."/>
            <person name="Kagawa T.F."/>
            <person name="Liu W."/>
            <person name="Song Y."/>
            <person name="Salvetti E."/>
            <person name="Wrobel A."/>
            <person name="Rasinkangas P."/>
            <person name="Parkhill J."/>
            <person name="Rea M.C."/>
            <person name="O'Sullivan O."/>
            <person name="Ritari J."/>
            <person name="Douillard F.P."/>
            <person name="Paul Ross R."/>
            <person name="Yang R."/>
            <person name="Briner A.E."/>
            <person name="Felis G.E."/>
            <person name="de Vos W.M."/>
            <person name="Barrangou R."/>
            <person name="Klaenhammer T.R."/>
            <person name="Caufield P.W."/>
            <person name="Cui Y."/>
            <person name="Zhang H."/>
            <person name="O'Toole P.W."/>
        </authorList>
    </citation>
    <scope>NUCLEOTIDE SEQUENCE [LARGE SCALE GENOMIC DNA]</scope>
    <source>
        <strain evidence="4 5">DSM 20003</strain>
    </source>
</reference>
<dbReference type="InterPro" id="IPR009057">
    <property type="entry name" value="Homeodomain-like_sf"/>
</dbReference>
<evidence type="ECO:0000313" key="5">
    <source>
        <dbReference type="Proteomes" id="UP000051461"/>
    </source>
</evidence>
<dbReference type="Gene3D" id="1.10.357.10">
    <property type="entry name" value="Tetracycline Repressor, domain 2"/>
    <property type="match status" value="1"/>
</dbReference>
<dbReference type="STRING" id="1423726.FC07_GL002400"/>
<evidence type="ECO:0000259" key="3">
    <source>
        <dbReference type="PROSITE" id="PS50977"/>
    </source>
</evidence>
<accession>A0A0R1H0B3</accession>
<dbReference type="PROSITE" id="PS50977">
    <property type="entry name" value="HTH_TETR_2"/>
    <property type="match status" value="1"/>
</dbReference>
<keyword evidence="1 2" id="KW-0238">DNA-binding</keyword>
<sequence length="204" mass="22118">MATQKRRRGAALQQALLESAWAELQEKGYAAVTMAGVAKRAATTKTVLYRRWPKKVNMVIAAVRAHLPSVLPAVHDTGSLAGDLYDLLAQIAALFQAIPKGVLTGIVKDAVAQVDLKRLFALMNQGDGQDWPTPTILVTAVNQILQQATQRGELNGAAISAKQRNLFNLLLVNAVLTEQVQPAELRALADDVLLPLWRQVGQVK</sequence>
<dbReference type="InterPro" id="IPR050109">
    <property type="entry name" value="HTH-type_TetR-like_transc_reg"/>
</dbReference>
<dbReference type="PANTHER" id="PTHR30055:SF148">
    <property type="entry name" value="TETR-FAMILY TRANSCRIPTIONAL REGULATOR"/>
    <property type="match status" value="1"/>
</dbReference>
<dbReference type="SUPFAM" id="SSF46689">
    <property type="entry name" value="Homeodomain-like"/>
    <property type="match status" value="1"/>
</dbReference>
<gene>
    <name evidence="4" type="ORF">FC07_GL002400</name>
</gene>
<dbReference type="PATRIC" id="fig|1423726.3.peg.2492"/>
<name>A0A0R1H0B3_9LACO</name>
<dbReference type="GO" id="GO:0003700">
    <property type="term" value="F:DNA-binding transcription factor activity"/>
    <property type="evidence" value="ECO:0007669"/>
    <property type="project" value="TreeGrafter"/>
</dbReference>
<evidence type="ECO:0000313" key="4">
    <source>
        <dbReference type="EMBL" id="KRK39433.1"/>
    </source>
</evidence>
<dbReference type="EMBL" id="AZDA01000043">
    <property type="protein sequence ID" value="KRK39433.1"/>
    <property type="molecule type" value="Genomic_DNA"/>
</dbReference>
<feature type="domain" description="HTH tetR-type" evidence="3">
    <location>
        <begin position="10"/>
        <end position="70"/>
    </location>
</feature>
<evidence type="ECO:0000256" key="1">
    <source>
        <dbReference type="ARBA" id="ARBA00023125"/>
    </source>
</evidence>
<proteinExistence type="predicted"/>
<dbReference type="GO" id="GO:0000976">
    <property type="term" value="F:transcription cis-regulatory region binding"/>
    <property type="evidence" value="ECO:0007669"/>
    <property type="project" value="TreeGrafter"/>
</dbReference>
<keyword evidence="5" id="KW-1185">Reference proteome</keyword>
<comment type="caution">
    <text evidence="4">The sequence shown here is derived from an EMBL/GenBank/DDBJ whole genome shotgun (WGS) entry which is preliminary data.</text>
</comment>
<organism evidence="4 5">
    <name type="scientific">Loigolactobacillus bifermentans DSM 20003</name>
    <dbReference type="NCBI Taxonomy" id="1423726"/>
    <lineage>
        <taxon>Bacteria</taxon>
        <taxon>Bacillati</taxon>
        <taxon>Bacillota</taxon>
        <taxon>Bacilli</taxon>
        <taxon>Lactobacillales</taxon>
        <taxon>Lactobacillaceae</taxon>
        <taxon>Loigolactobacillus</taxon>
    </lineage>
</organism>
<dbReference type="Proteomes" id="UP000051461">
    <property type="component" value="Unassembled WGS sequence"/>
</dbReference>
<dbReference type="OrthoDB" id="9796019at2"/>
<dbReference type="Gene3D" id="1.10.10.60">
    <property type="entry name" value="Homeodomain-like"/>
    <property type="match status" value="1"/>
</dbReference>
<feature type="DNA-binding region" description="H-T-H motif" evidence="2">
    <location>
        <begin position="33"/>
        <end position="52"/>
    </location>
</feature>
<evidence type="ECO:0000256" key="2">
    <source>
        <dbReference type="PROSITE-ProRule" id="PRU00335"/>
    </source>
</evidence>
<dbReference type="AlphaFoldDB" id="A0A0R1H0B3"/>
<dbReference type="Pfam" id="PF00440">
    <property type="entry name" value="TetR_N"/>
    <property type="match status" value="1"/>
</dbReference>
<dbReference type="RefSeq" id="WP_057904232.1">
    <property type="nucleotide sequence ID" value="NZ_AZDA01000043.1"/>
</dbReference>
<dbReference type="InterPro" id="IPR001647">
    <property type="entry name" value="HTH_TetR"/>
</dbReference>
<protein>
    <recommendedName>
        <fullName evidence="3">HTH tetR-type domain-containing protein</fullName>
    </recommendedName>
</protein>